<evidence type="ECO:0000256" key="1">
    <source>
        <dbReference type="SAM" id="Phobius"/>
    </source>
</evidence>
<dbReference type="Pfam" id="PF20401">
    <property type="entry name" value="Rhomboid_2"/>
    <property type="match status" value="1"/>
</dbReference>
<keyword evidence="1" id="KW-1133">Transmembrane helix</keyword>
<dbReference type="RefSeq" id="WP_235050508.1">
    <property type="nucleotide sequence ID" value="NZ_JAKFHA010000002.1"/>
</dbReference>
<protein>
    <submittedName>
        <fullName evidence="2">Uncharacterized protein</fullName>
    </submittedName>
</protein>
<feature type="transmembrane region" description="Helical" evidence="1">
    <location>
        <begin position="226"/>
        <end position="243"/>
    </location>
</feature>
<dbReference type="EMBL" id="JAKFHA010000002">
    <property type="protein sequence ID" value="MCF2526419.1"/>
    <property type="molecule type" value="Genomic_DNA"/>
</dbReference>
<keyword evidence="1" id="KW-0812">Transmembrane</keyword>
<organism evidence="2 3">
    <name type="scientific">Yinghuangia soli</name>
    <dbReference type="NCBI Taxonomy" id="2908204"/>
    <lineage>
        <taxon>Bacteria</taxon>
        <taxon>Bacillati</taxon>
        <taxon>Actinomycetota</taxon>
        <taxon>Actinomycetes</taxon>
        <taxon>Kitasatosporales</taxon>
        <taxon>Streptomycetaceae</taxon>
        <taxon>Yinghuangia</taxon>
    </lineage>
</organism>
<dbReference type="AlphaFoldDB" id="A0AA41PX22"/>
<reference evidence="2" key="1">
    <citation type="submission" date="2022-01" db="EMBL/GenBank/DDBJ databases">
        <title>Genome-Based Taxonomic Classification of the Phylum Actinobacteria.</title>
        <authorList>
            <person name="Gao Y."/>
        </authorList>
    </citation>
    <scope>NUCLEOTIDE SEQUENCE</scope>
    <source>
        <strain evidence="2">KLBMP 8922</strain>
    </source>
</reference>
<proteinExistence type="predicted"/>
<feature type="transmembrane region" description="Helical" evidence="1">
    <location>
        <begin position="203"/>
        <end position="220"/>
    </location>
</feature>
<comment type="caution">
    <text evidence="2">The sequence shown here is derived from an EMBL/GenBank/DDBJ whole genome shotgun (WGS) entry which is preliminary data.</text>
</comment>
<feature type="transmembrane region" description="Helical" evidence="1">
    <location>
        <begin position="50"/>
        <end position="71"/>
    </location>
</feature>
<dbReference type="InterPro" id="IPR046862">
    <property type="entry name" value="Rhomboid_2"/>
</dbReference>
<evidence type="ECO:0000313" key="3">
    <source>
        <dbReference type="Proteomes" id="UP001165378"/>
    </source>
</evidence>
<sequence>MAIRRSPVVSVVVVLALVVSWYALRGLAPVWRPADRLVGRLAPWTVRLRAWVLSAPAAFTYIVLFTAGTFVQKTAPPKLIDLLTKVDSTNLYRLADDPATVLVTSALWVAERGSGLTLYVAVFATVVAWAERRYGTPRLITIAVTAHVLGSLCTARVLRWAIDTGRAPHKMVAATDVGVSYIMVGCCAAAVLVMAGLMRWAGVAALVLVVVVPVVVSHTIWDLGHLFATLFGLAAAVLVRLAAPMRTPPPLTEPWPRAPAVPG</sequence>
<evidence type="ECO:0000313" key="2">
    <source>
        <dbReference type="EMBL" id="MCF2526419.1"/>
    </source>
</evidence>
<feature type="transmembrane region" description="Helical" evidence="1">
    <location>
        <begin position="178"/>
        <end position="196"/>
    </location>
</feature>
<accession>A0AA41PX22</accession>
<name>A0AA41PX22_9ACTN</name>
<dbReference type="Proteomes" id="UP001165378">
    <property type="component" value="Unassembled WGS sequence"/>
</dbReference>
<keyword evidence="3" id="KW-1185">Reference proteome</keyword>
<feature type="transmembrane region" description="Helical" evidence="1">
    <location>
        <begin position="139"/>
        <end position="158"/>
    </location>
</feature>
<gene>
    <name evidence="2" type="ORF">LZ495_04175</name>
</gene>
<keyword evidence="1" id="KW-0472">Membrane</keyword>